<accession>A0A7J7CM89</accession>
<dbReference type="InterPro" id="IPR029071">
    <property type="entry name" value="Ubiquitin-like_domsf"/>
</dbReference>
<dbReference type="PANTHER" id="PTHR34562:SF8">
    <property type="entry name" value="WPP DOMAIN-INTERACTING PROTEIN 1"/>
    <property type="match status" value="1"/>
</dbReference>
<keyword evidence="3" id="KW-1185">Reference proteome</keyword>
<feature type="region of interest" description="Disordered" evidence="1">
    <location>
        <begin position="146"/>
        <end position="171"/>
    </location>
</feature>
<dbReference type="PANTHER" id="PTHR34562">
    <property type="entry name" value="WPP DOMAIN-INTERACTING PROTEIN 2"/>
    <property type="match status" value="1"/>
</dbReference>
<protein>
    <submittedName>
        <fullName evidence="2">WPP domain-interacting protein 2-like isoform X2</fullName>
    </submittedName>
</protein>
<dbReference type="SUPFAM" id="SSF54236">
    <property type="entry name" value="Ubiquitin-like"/>
    <property type="match status" value="1"/>
</dbReference>
<evidence type="ECO:0000256" key="1">
    <source>
        <dbReference type="SAM" id="MobiDB-lite"/>
    </source>
</evidence>
<evidence type="ECO:0000313" key="3">
    <source>
        <dbReference type="Proteomes" id="UP000593562"/>
    </source>
</evidence>
<organism evidence="2 3">
    <name type="scientific">Tripterygium wilfordii</name>
    <name type="common">Thunder God vine</name>
    <dbReference type="NCBI Taxonomy" id="458696"/>
    <lineage>
        <taxon>Eukaryota</taxon>
        <taxon>Viridiplantae</taxon>
        <taxon>Streptophyta</taxon>
        <taxon>Embryophyta</taxon>
        <taxon>Tracheophyta</taxon>
        <taxon>Spermatophyta</taxon>
        <taxon>Magnoliopsida</taxon>
        <taxon>eudicotyledons</taxon>
        <taxon>Gunneridae</taxon>
        <taxon>Pentapetalae</taxon>
        <taxon>rosids</taxon>
        <taxon>fabids</taxon>
        <taxon>Celastrales</taxon>
        <taxon>Celastraceae</taxon>
        <taxon>Tripterygium</taxon>
    </lineage>
</organism>
<reference evidence="2 3" key="1">
    <citation type="journal article" date="2020" name="Nat. Commun.">
        <title>Genome of Tripterygium wilfordii and identification of cytochrome P450 involved in triptolide biosynthesis.</title>
        <authorList>
            <person name="Tu L."/>
            <person name="Su P."/>
            <person name="Zhang Z."/>
            <person name="Gao L."/>
            <person name="Wang J."/>
            <person name="Hu T."/>
            <person name="Zhou J."/>
            <person name="Zhang Y."/>
            <person name="Zhao Y."/>
            <person name="Liu Y."/>
            <person name="Song Y."/>
            <person name="Tong Y."/>
            <person name="Lu Y."/>
            <person name="Yang J."/>
            <person name="Xu C."/>
            <person name="Jia M."/>
            <person name="Peters R.J."/>
            <person name="Huang L."/>
            <person name="Gao W."/>
        </authorList>
    </citation>
    <scope>NUCLEOTIDE SEQUENCE [LARGE SCALE GENOMIC DNA]</scope>
    <source>
        <strain evidence="3">cv. XIE 37</strain>
        <tissue evidence="2">Leaf</tissue>
    </source>
</reference>
<name>A0A7J7CM89_TRIWF</name>
<evidence type="ECO:0000313" key="2">
    <source>
        <dbReference type="EMBL" id="KAF5735193.1"/>
    </source>
</evidence>
<feature type="compositionally biased region" description="Basic and acidic residues" evidence="1">
    <location>
        <begin position="149"/>
        <end position="160"/>
    </location>
</feature>
<sequence length="183" mass="21105">MKARIERLKKETKEIRKEQKDIAEGHREIAKKLHLIKTSHAQMKKDIQEVINTAYDMDVARQTLHHDNVVLEDNRTVQSYDFKESYVYLRIEIELFPENSPIIYLVSEGENSDEASEPLSREEVHTGYNKKNVGYVDLLPDDVAADSSWADKGEDGENHRPGTNQDPLVESIHHWSAVRARSP</sequence>
<dbReference type="InterPro" id="IPR044696">
    <property type="entry name" value="WIP1/2/3"/>
</dbReference>
<dbReference type="Proteomes" id="UP000593562">
    <property type="component" value="Unassembled WGS sequence"/>
</dbReference>
<dbReference type="AlphaFoldDB" id="A0A7J7CM89"/>
<dbReference type="EMBL" id="JAAARO010000015">
    <property type="protein sequence ID" value="KAF5735193.1"/>
    <property type="molecule type" value="Genomic_DNA"/>
</dbReference>
<comment type="caution">
    <text evidence="2">The sequence shown here is derived from an EMBL/GenBank/DDBJ whole genome shotgun (WGS) entry which is preliminary data.</text>
</comment>
<dbReference type="InParanoid" id="A0A7J7CM89"/>
<proteinExistence type="predicted"/>
<gene>
    <name evidence="2" type="ORF">HS088_TW15G00693</name>
</gene>